<gene>
    <name evidence="1" type="ORF">EP51_05145</name>
</gene>
<dbReference type="Gene3D" id="3.40.630.30">
    <property type="match status" value="1"/>
</dbReference>
<proteinExistence type="predicted"/>
<reference evidence="1 2" key="1">
    <citation type="submission" date="2014-07" db="EMBL/GenBank/DDBJ databases">
        <title>Genome Sequence of Rhodococcus opacus Strain R7, a Biodegrader of Mono- and Polycyclic Aromatic Hydrocarbons.</title>
        <authorList>
            <person name="Di Gennaro P."/>
            <person name="Zampolli J."/>
            <person name="Presti I."/>
            <person name="Cappelletti M."/>
            <person name="D'Ursi P."/>
            <person name="Orro A."/>
            <person name="Mezzelani A."/>
            <person name="Milanesi L."/>
        </authorList>
    </citation>
    <scope>NUCLEOTIDE SEQUENCE [LARGE SCALE GENOMIC DNA]</scope>
    <source>
        <strain evidence="1 2">R7</strain>
    </source>
</reference>
<evidence type="ECO:0000313" key="1">
    <source>
        <dbReference type="EMBL" id="AII04021.1"/>
    </source>
</evidence>
<dbReference type="SUPFAM" id="SSF55729">
    <property type="entry name" value="Acyl-CoA N-acyltransferases (Nat)"/>
    <property type="match status" value="1"/>
</dbReference>
<organism evidence="1 2">
    <name type="scientific">Rhodococcus opacus</name>
    <name type="common">Nocardia opaca</name>
    <dbReference type="NCBI Taxonomy" id="37919"/>
    <lineage>
        <taxon>Bacteria</taxon>
        <taxon>Bacillati</taxon>
        <taxon>Actinomycetota</taxon>
        <taxon>Actinomycetes</taxon>
        <taxon>Mycobacteriales</taxon>
        <taxon>Nocardiaceae</taxon>
        <taxon>Rhodococcus</taxon>
    </lineage>
</organism>
<dbReference type="Pfam" id="PF04339">
    <property type="entry name" value="FemAB_like"/>
    <property type="match status" value="1"/>
</dbReference>
<evidence type="ECO:0000313" key="2">
    <source>
        <dbReference type="Proteomes" id="UP000028488"/>
    </source>
</evidence>
<protein>
    <submittedName>
        <fullName evidence="1">Acetyltransferase</fullName>
    </submittedName>
</protein>
<dbReference type="InterPro" id="IPR007434">
    <property type="entry name" value="FemAB-like"/>
</dbReference>
<accession>A0A076EEF2</accession>
<dbReference type="EMBL" id="CP008947">
    <property type="protein sequence ID" value="AII04021.1"/>
    <property type="molecule type" value="Genomic_DNA"/>
</dbReference>
<dbReference type="GO" id="GO:0016740">
    <property type="term" value="F:transferase activity"/>
    <property type="evidence" value="ECO:0007669"/>
    <property type="project" value="UniProtKB-KW"/>
</dbReference>
<dbReference type="RefSeq" id="WP_128638702.1">
    <property type="nucleotide sequence ID" value="NZ_CP008947.1"/>
</dbReference>
<dbReference type="InterPro" id="IPR016181">
    <property type="entry name" value="Acyl_CoA_acyltransferase"/>
</dbReference>
<dbReference type="Proteomes" id="UP000028488">
    <property type="component" value="Chromosome"/>
</dbReference>
<name>A0A076EEF2_RHOOP</name>
<dbReference type="eggNOG" id="COG3146">
    <property type="taxonomic scope" value="Bacteria"/>
</dbReference>
<dbReference type="AlphaFoldDB" id="A0A076EEF2"/>
<keyword evidence="1" id="KW-0808">Transferase</keyword>
<sequence>MRANGLPPVERIELGAGLTGRVVATVDLLVQEGLAASNGEAAWTSPEWWRFVEADPDHESLYLVIDGADSRPVAAAPALIVRDTRGLLFYNGPRIIGDLSAIGSVPHLAPDEQAALPWLTAGVEAARPALYPSLTVGTFGSNLGLRPFAPGRMTLPVSTVVPALARLAEVVAELVGCRSHALLYLDPEEDAALASDAVVAGLCRSVFGGEGVLDVPDGDFDDYLSMLPSSRRRTIRREIRAYAEFGARTEVDYGPGALTDDHVRLRSALREKYGHTAGQTWARKEFDTLRETVGERLVVFSARGTEQILGYLMAFRFGDVLYTRAAGFDYEASSGAYCYFNVVYYDVIKWAQRNGVRRIHYGLGTTAAKVWRGCTLRPRWAYFGLGPGATPDTSEMIAIQNATASRLLASLGAELEYGSIAGAEAG</sequence>